<dbReference type="InterPro" id="IPR001455">
    <property type="entry name" value="TusA-like"/>
</dbReference>
<evidence type="ECO:0000313" key="4">
    <source>
        <dbReference type="Proteomes" id="UP000443843"/>
    </source>
</evidence>
<dbReference type="AlphaFoldDB" id="A0A844WB03"/>
<dbReference type="CDD" id="cd00291">
    <property type="entry name" value="SirA_YedF_YeeD"/>
    <property type="match status" value="1"/>
</dbReference>
<gene>
    <name evidence="3" type="ORF">GLS40_03110</name>
</gene>
<dbReference type="PANTHER" id="PTHR33279">
    <property type="entry name" value="SULFUR CARRIER PROTEIN YEDF-RELATED"/>
    <property type="match status" value="1"/>
</dbReference>
<dbReference type="EMBL" id="WNXQ01000002">
    <property type="protein sequence ID" value="MWB77012.1"/>
    <property type="molecule type" value="Genomic_DNA"/>
</dbReference>
<feature type="domain" description="UPF0033" evidence="2">
    <location>
        <begin position="5"/>
        <end position="29"/>
    </location>
</feature>
<dbReference type="Gene3D" id="3.30.110.40">
    <property type="entry name" value="TusA-like domain"/>
    <property type="match status" value="1"/>
</dbReference>
<dbReference type="InterPro" id="IPR036868">
    <property type="entry name" value="TusA-like_sf"/>
</dbReference>
<dbReference type="Proteomes" id="UP000443843">
    <property type="component" value="Unassembled WGS sequence"/>
</dbReference>
<evidence type="ECO:0000256" key="1">
    <source>
        <dbReference type="ARBA" id="ARBA00008984"/>
    </source>
</evidence>
<keyword evidence="4" id="KW-1185">Reference proteome</keyword>
<protein>
    <recommendedName>
        <fullName evidence="2">UPF0033 domain-containing protein</fullName>
    </recommendedName>
</protein>
<dbReference type="SUPFAM" id="SSF64307">
    <property type="entry name" value="SirA-like"/>
    <property type="match status" value="1"/>
</dbReference>
<evidence type="ECO:0000313" key="3">
    <source>
        <dbReference type="EMBL" id="MWB77012.1"/>
    </source>
</evidence>
<accession>A0A844WB03</accession>
<sequence>MEDIVDAVGLICPLPVLRLRKRLMALAPGDILRIRADDPVAVIDIPHFCHEAGHEFLGMREVDGVAEFTVRRGAGRPEG</sequence>
<comment type="similarity">
    <text evidence="1">Belongs to the sulfur carrier protein TusA family.</text>
</comment>
<name>A0A844WB03_9RHOB</name>
<reference evidence="3 4" key="1">
    <citation type="submission" date="2019-11" db="EMBL/GenBank/DDBJ databases">
        <title>Pseudooceanicola pacifica sp. nov., isolated from deep-sea sediment of the Pacific Ocean.</title>
        <authorList>
            <person name="Lyu L."/>
        </authorList>
    </citation>
    <scope>NUCLEOTIDE SEQUENCE [LARGE SCALE GENOMIC DNA]</scope>
    <source>
        <strain evidence="3 4">216_PA32_1</strain>
    </source>
</reference>
<comment type="caution">
    <text evidence="3">The sequence shown here is derived from an EMBL/GenBank/DDBJ whole genome shotgun (WGS) entry which is preliminary data.</text>
</comment>
<proteinExistence type="inferred from homology"/>
<dbReference type="PANTHER" id="PTHR33279:SF6">
    <property type="entry name" value="SULFUR CARRIER PROTEIN YEDF-RELATED"/>
    <property type="match status" value="1"/>
</dbReference>
<dbReference type="PROSITE" id="PS01148">
    <property type="entry name" value="UPF0033"/>
    <property type="match status" value="1"/>
</dbReference>
<evidence type="ECO:0000259" key="2">
    <source>
        <dbReference type="PROSITE" id="PS01148"/>
    </source>
</evidence>
<dbReference type="Pfam" id="PF01206">
    <property type="entry name" value="TusA"/>
    <property type="match status" value="1"/>
</dbReference>
<organism evidence="3 4">
    <name type="scientific">Pseudooceanicola pacificus</name>
    <dbReference type="NCBI Taxonomy" id="2676438"/>
    <lineage>
        <taxon>Bacteria</taxon>
        <taxon>Pseudomonadati</taxon>
        <taxon>Pseudomonadota</taxon>
        <taxon>Alphaproteobacteria</taxon>
        <taxon>Rhodobacterales</taxon>
        <taxon>Paracoccaceae</taxon>
        <taxon>Pseudooceanicola</taxon>
    </lineage>
</organism>
<dbReference type="RefSeq" id="WP_160381170.1">
    <property type="nucleotide sequence ID" value="NZ_WNXQ01000002.1"/>
</dbReference>